<dbReference type="Proteomes" id="UP000187941">
    <property type="component" value="Chromosome"/>
</dbReference>
<dbReference type="STRING" id="1178516.AWR27_12880"/>
<evidence type="ECO:0000313" key="2">
    <source>
        <dbReference type="EMBL" id="AQG80137.1"/>
    </source>
</evidence>
<reference evidence="2 3" key="1">
    <citation type="submission" date="2016-01" db="EMBL/GenBank/DDBJ databases">
        <authorList>
            <person name="Oliw E.H."/>
        </authorList>
    </citation>
    <scope>NUCLEOTIDE SEQUENCE [LARGE SCALE GENOMIC DNA]</scope>
    <source>
        <strain evidence="2 3">DY10</strain>
    </source>
</reference>
<feature type="transmembrane region" description="Helical" evidence="1">
    <location>
        <begin position="161"/>
        <end position="181"/>
    </location>
</feature>
<keyword evidence="1" id="KW-0812">Transmembrane</keyword>
<feature type="transmembrane region" description="Helical" evidence="1">
    <location>
        <begin position="105"/>
        <end position="127"/>
    </location>
</feature>
<feature type="transmembrane region" description="Helical" evidence="1">
    <location>
        <begin position="358"/>
        <end position="377"/>
    </location>
</feature>
<gene>
    <name evidence="2" type="ORF">AWR27_12880</name>
</gene>
<organism evidence="2 3">
    <name type="scientific">Spirosoma montaniterrae</name>
    <dbReference type="NCBI Taxonomy" id="1178516"/>
    <lineage>
        <taxon>Bacteria</taxon>
        <taxon>Pseudomonadati</taxon>
        <taxon>Bacteroidota</taxon>
        <taxon>Cytophagia</taxon>
        <taxon>Cytophagales</taxon>
        <taxon>Cytophagaceae</taxon>
        <taxon>Spirosoma</taxon>
    </lineage>
</organism>
<keyword evidence="1" id="KW-1133">Transmembrane helix</keyword>
<dbReference type="AlphaFoldDB" id="A0A1P9WXN7"/>
<protein>
    <recommendedName>
        <fullName evidence="4">Glycosyltransferase RgtA/B/C/D-like domain-containing protein</fullName>
    </recommendedName>
</protein>
<accession>A0A1P9WXN7</accession>
<dbReference type="KEGG" id="smon:AWR27_12880"/>
<name>A0A1P9WXN7_9BACT</name>
<evidence type="ECO:0000313" key="3">
    <source>
        <dbReference type="Proteomes" id="UP000187941"/>
    </source>
</evidence>
<sequence length="596" mass="66877">MRLITSTHTAQSRPALAPTRRFGWLPAGLLVLLPVLVFFGVWQYYAVNVPKWDDHALRGFLHNLSLESTFSGKIYQFFQQHNEHRIVFDRVVTYLDYRVFGTLSYTHLMLVGNLSLVGLLILFGQMLRRSGSALWDQSLWYAAPVAFLLFNLSHWENMFWGMAALQNFTVVLWVLWSLYLLAYTNRLYAAILLATLATLTSGNGLTVWPIGLVLLLHQHFFPKTSPRPVPRKSLWLWLLGGVVVMGLYFVGYQKPDGNPPARGPVTDFLKGFLAFTGSVAEAIPFRSAFQNSLLLGAVMTLLTVGLLVLIALKQLRRERLTAADYFFAGSSAFLLGTAIVVAWSRVGFGLDLLITSRYKLYSCTLLALLYAYVCLNVNRSVRPFVGLAGLLGGAALAWLSYLSFLDETIGLRHWLLTNQQFNWTYTTNRPVARVDSVTARYTKPAPAFYDTLLPTIFGPAWIGPARPGLAWTGPAETTKSIVTITKTATGFQIDNESAEPLSLRDKATFIVARSAQRTHLFPVRQQQHTAWQARFWPGWLFKNGFRTTIFATDLDAGTYQLLLLTVSGEPGKTVLVDTRQTITLAKKADPTFKQNW</sequence>
<dbReference type="EMBL" id="CP014263">
    <property type="protein sequence ID" value="AQG80137.1"/>
    <property type="molecule type" value="Genomic_DNA"/>
</dbReference>
<feature type="transmembrane region" description="Helical" evidence="1">
    <location>
        <begin position="384"/>
        <end position="404"/>
    </location>
</feature>
<feature type="transmembrane region" description="Helical" evidence="1">
    <location>
        <begin position="268"/>
        <end position="287"/>
    </location>
</feature>
<feature type="transmembrane region" description="Helical" evidence="1">
    <location>
        <begin position="293"/>
        <end position="312"/>
    </location>
</feature>
<keyword evidence="3" id="KW-1185">Reference proteome</keyword>
<proteinExistence type="predicted"/>
<keyword evidence="1" id="KW-0472">Membrane</keyword>
<evidence type="ECO:0000256" key="1">
    <source>
        <dbReference type="SAM" id="Phobius"/>
    </source>
</evidence>
<feature type="transmembrane region" description="Helical" evidence="1">
    <location>
        <begin position="21"/>
        <end position="45"/>
    </location>
</feature>
<feature type="transmembrane region" description="Helical" evidence="1">
    <location>
        <begin position="188"/>
        <end position="214"/>
    </location>
</feature>
<feature type="transmembrane region" description="Helical" evidence="1">
    <location>
        <begin position="324"/>
        <end position="346"/>
    </location>
</feature>
<feature type="transmembrane region" description="Helical" evidence="1">
    <location>
        <begin position="234"/>
        <end position="252"/>
    </location>
</feature>
<feature type="transmembrane region" description="Helical" evidence="1">
    <location>
        <begin position="139"/>
        <end position="155"/>
    </location>
</feature>
<evidence type="ECO:0008006" key="4">
    <source>
        <dbReference type="Google" id="ProtNLM"/>
    </source>
</evidence>